<proteinExistence type="inferred from homology"/>
<dbReference type="GO" id="GO:0044780">
    <property type="term" value="P:bacterial-type flagellum assembly"/>
    <property type="evidence" value="ECO:0007669"/>
    <property type="project" value="InterPro"/>
</dbReference>
<keyword evidence="15" id="KW-0966">Cell projection</keyword>
<organism evidence="15 16">
    <name type="scientific">Escherichia coli H605</name>
    <dbReference type="NCBI Taxonomy" id="656410"/>
    <lineage>
        <taxon>Bacteria</taxon>
        <taxon>Pseudomonadati</taxon>
        <taxon>Pseudomonadota</taxon>
        <taxon>Gammaproteobacteria</taxon>
        <taxon>Enterobacterales</taxon>
        <taxon>Enterobacteriaceae</taxon>
        <taxon>Escherichia</taxon>
    </lineage>
</organism>
<sequence length="400" mass="44128">MLSALALFTLITISRIGDVSDESDDKTEAPTPHRLEKAREEGQIPRSRELTSLLILLVGVCVIWFGGASLARRLSGMLSAGLHFDHSIINDPNLILGQIILLIREAMLALLPLISGVVLVALISPVMLGGLVFSGKSLQPKFSKLNPLPGIKRIFSAQTGAELLKAILKSTLVGCVTGFYLWHHWPQMMRLMAQSPITAMANAMDVVGLCALLVVLGVIPMVGFDVFFQIFSHLKKLRMSRQDIRDEFKQSEGDPHVKGRIRQMQRAAARRRMMADVPKADVIVNNPTHYSVALQYDENKMSAPKVVAKGAGLVALRIREIAAENNVPTLEAPPLARALYRHAEIGQQIPGQLYAAVAEVLAWVWQLKRWRLAGGQRPEQPTHLPVPEALDFINEKPSHE</sequence>
<comment type="subcellular location">
    <subcellularLocation>
        <location evidence="1">Cell membrane</location>
        <topology evidence="1">Multi-pass membrane protein</topology>
    </subcellularLocation>
</comment>
<dbReference type="Pfam" id="PF01312">
    <property type="entry name" value="Bac_export_2"/>
    <property type="match status" value="1"/>
</dbReference>
<dbReference type="InterPro" id="IPR006136">
    <property type="entry name" value="FlhB"/>
</dbReference>
<dbReference type="EMBL" id="ADJX01000003">
    <property type="protein sequence ID" value="OSL48109.1"/>
    <property type="molecule type" value="Genomic_DNA"/>
</dbReference>
<dbReference type="FunFam" id="3.40.1690.10:FF:000001">
    <property type="entry name" value="Flagellar biosynthetic protein FlhB"/>
    <property type="match status" value="1"/>
</dbReference>
<dbReference type="InterPro" id="IPR029025">
    <property type="entry name" value="T3SS_substrate_exporter_C"/>
</dbReference>
<dbReference type="NCBIfam" id="TIGR00328">
    <property type="entry name" value="flhB"/>
    <property type="match status" value="1"/>
</dbReference>
<evidence type="ECO:0000256" key="8">
    <source>
        <dbReference type="ARBA" id="ARBA00022927"/>
    </source>
</evidence>
<keyword evidence="15" id="KW-0969">Cilium</keyword>
<feature type="transmembrane region" description="Helical" evidence="13">
    <location>
        <begin position="50"/>
        <end position="71"/>
    </location>
</feature>
<comment type="similarity">
    <text evidence="2 13">Belongs to the type III secretion exporter family.</text>
</comment>
<dbReference type="PANTHER" id="PTHR30531:SF12">
    <property type="entry name" value="FLAGELLAR BIOSYNTHETIC PROTEIN FLHB"/>
    <property type="match status" value="1"/>
</dbReference>
<keyword evidence="6 13" id="KW-0812">Transmembrane</keyword>
<evidence type="ECO:0000256" key="5">
    <source>
        <dbReference type="ARBA" id="ARBA00022475"/>
    </source>
</evidence>
<feature type="compositionally biased region" description="Basic and acidic residues" evidence="14">
    <location>
        <begin position="26"/>
        <end position="42"/>
    </location>
</feature>
<feature type="region of interest" description="Disordered" evidence="14">
    <location>
        <begin position="20"/>
        <end position="42"/>
    </location>
</feature>
<evidence type="ECO:0000256" key="9">
    <source>
        <dbReference type="ARBA" id="ARBA00022989"/>
    </source>
</evidence>
<evidence type="ECO:0000256" key="14">
    <source>
        <dbReference type="SAM" id="MobiDB-lite"/>
    </source>
</evidence>
<evidence type="ECO:0000256" key="13">
    <source>
        <dbReference type="RuleBase" id="RU364091"/>
    </source>
</evidence>
<dbReference type="GO" id="GO:0005886">
    <property type="term" value="C:plasma membrane"/>
    <property type="evidence" value="ECO:0007669"/>
    <property type="project" value="UniProtKB-SubCell"/>
</dbReference>
<keyword evidence="10 13" id="KW-0472">Membrane</keyword>
<dbReference type="AlphaFoldDB" id="A0AAJ3NYW9"/>
<dbReference type="InterPro" id="IPR006135">
    <property type="entry name" value="T3SS_substrate_exporter"/>
</dbReference>
<evidence type="ECO:0000256" key="7">
    <source>
        <dbReference type="ARBA" id="ARBA00022795"/>
    </source>
</evidence>
<protein>
    <recommendedName>
        <fullName evidence="3 13">Flagellar biosynthetic protein FlhB</fullName>
    </recommendedName>
</protein>
<gene>
    <name evidence="13" type="primary">flhB</name>
    <name evidence="15" type="ORF">EATG_02817</name>
</gene>
<comment type="caution">
    <text evidence="15">The sequence shown here is derived from an EMBL/GenBank/DDBJ whole genome shotgun (WGS) entry which is preliminary data.</text>
</comment>
<keyword evidence="4 13" id="KW-0813">Transport</keyword>
<evidence type="ECO:0000313" key="16">
    <source>
        <dbReference type="Proteomes" id="UP000243401"/>
    </source>
</evidence>
<evidence type="ECO:0000256" key="11">
    <source>
        <dbReference type="ARBA" id="ARBA00023225"/>
    </source>
</evidence>
<keyword evidence="15" id="KW-0282">Flagellum</keyword>
<evidence type="ECO:0000256" key="6">
    <source>
        <dbReference type="ARBA" id="ARBA00022692"/>
    </source>
</evidence>
<keyword evidence="7 13" id="KW-1005">Bacterial flagellum biogenesis</keyword>
<keyword evidence="5 13" id="KW-1003">Cell membrane</keyword>
<feature type="transmembrane region" description="Helical" evidence="13">
    <location>
        <begin position="163"/>
        <end position="182"/>
    </location>
</feature>
<dbReference type="PRINTS" id="PR00950">
    <property type="entry name" value="TYPE3IMSPROT"/>
</dbReference>
<dbReference type="Gene3D" id="6.10.250.2080">
    <property type="match status" value="1"/>
</dbReference>
<keyword evidence="8 13" id="KW-0653">Protein transport</keyword>
<feature type="transmembrane region" description="Helical" evidence="13">
    <location>
        <begin position="206"/>
        <end position="231"/>
    </location>
</feature>
<evidence type="ECO:0000256" key="1">
    <source>
        <dbReference type="ARBA" id="ARBA00004651"/>
    </source>
</evidence>
<evidence type="ECO:0000256" key="2">
    <source>
        <dbReference type="ARBA" id="ARBA00010690"/>
    </source>
</evidence>
<keyword evidence="11 13" id="KW-1006">Bacterial flagellum protein export</keyword>
<evidence type="ECO:0000256" key="12">
    <source>
        <dbReference type="ARBA" id="ARBA00025078"/>
    </source>
</evidence>
<feature type="transmembrane region" description="Helical" evidence="13">
    <location>
        <begin position="117"/>
        <end position="135"/>
    </location>
</feature>
<feature type="region of interest" description="Disordered" evidence="14">
    <location>
        <begin position="376"/>
        <end position="400"/>
    </location>
</feature>
<accession>A0AAJ3NYW9</accession>
<dbReference type="PANTHER" id="PTHR30531">
    <property type="entry name" value="FLAGELLAR BIOSYNTHETIC PROTEIN FLHB"/>
    <property type="match status" value="1"/>
</dbReference>
<dbReference type="Proteomes" id="UP000243401">
    <property type="component" value="Unassembled WGS sequence"/>
</dbReference>
<reference evidence="15 16" key="1">
    <citation type="submission" date="2010-04" db="EMBL/GenBank/DDBJ databases">
        <title>The Genome Sequence of Escherichia coli H605.</title>
        <authorList>
            <consortium name="The Broad Institute Genome Sequencing Platform"/>
            <consortium name="The Broad Institute Genome Sequencing Center for Infectious Disease"/>
            <person name="Feldgarden M."/>
            <person name="Gordon D.M."/>
            <person name="Johnson J.R."/>
            <person name="Johnston B.D."/>
            <person name="Young S."/>
            <person name="Zeng Q."/>
            <person name="Koehrsen M."/>
            <person name="Alvarado L."/>
            <person name="Berlin A.M."/>
            <person name="Borenstein D."/>
            <person name="Chapman S.B."/>
            <person name="Chen Z."/>
            <person name="Engels R."/>
            <person name="Freedman E."/>
            <person name="Gellesch M."/>
            <person name="Goldberg J."/>
            <person name="Griggs A."/>
            <person name="Gujja S."/>
            <person name="Heilman E.R."/>
            <person name="Heiman D.I."/>
            <person name="Hepburn T.A."/>
            <person name="Howarth C."/>
            <person name="Jen D."/>
            <person name="Larson L."/>
            <person name="Mehta T."/>
            <person name="Park D."/>
            <person name="Pearson M."/>
            <person name="Richards J."/>
            <person name="Roberts A."/>
            <person name="Saif S."/>
            <person name="Shea T.D."/>
            <person name="Shenoy N."/>
            <person name="Sisk P."/>
            <person name="Stolte C."/>
            <person name="Sykes S.N."/>
            <person name="Walk T."/>
            <person name="White J."/>
            <person name="Yandava C."/>
            <person name="Haas B."/>
            <person name="Henn M.R."/>
            <person name="Nusbaum C."/>
            <person name="Birren B."/>
        </authorList>
    </citation>
    <scope>NUCLEOTIDE SEQUENCE [LARGE SCALE GENOMIC DNA]</scope>
    <source>
        <strain evidence="15 16">H605</strain>
    </source>
</reference>
<dbReference type="Gene3D" id="3.40.1690.10">
    <property type="entry name" value="secretion proteins EscU"/>
    <property type="match status" value="1"/>
</dbReference>
<keyword evidence="9 13" id="KW-1133">Transmembrane helix</keyword>
<evidence type="ECO:0000256" key="3">
    <source>
        <dbReference type="ARBA" id="ARBA00021622"/>
    </source>
</evidence>
<dbReference type="SUPFAM" id="SSF160544">
    <property type="entry name" value="EscU C-terminal domain-like"/>
    <property type="match status" value="1"/>
</dbReference>
<name>A0AAJ3NYW9_ECOLX</name>
<evidence type="ECO:0000256" key="10">
    <source>
        <dbReference type="ARBA" id="ARBA00023136"/>
    </source>
</evidence>
<dbReference type="GO" id="GO:0009306">
    <property type="term" value="P:protein secretion"/>
    <property type="evidence" value="ECO:0007669"/>
    <property type="project" value="InterPro"/>
</dbReference>
<evidence type="ECO:0000256" key="4">
    <source>
        <dbReference type="ARBA" id="ARBA00022448"/>
    </source>
</evidence>
<comment type="function">
    <text evidence="12 13">Required for formation of the rod structure in the basal body of the flagellar apparatus. Together with FliI and FliH, may constitute the export apparatus of flagellin.</text>
</comment>
<evidence type="ECO:0000313" key="15">
    <source>
        <dbReference type="EMBL" id="OSL48109.1"/>
    </source>
</evidence>